<evidence type="ECO:0000256" key="7">
    <source>
        <dbReference type="ARBA" id="ARBA00022777"/>
    </source>
</evidence>
<dbReference type="Proteomes" id="UP000503251">
    <property type="component" value="Chromosome"/>
</dbReference>
<feature type="domain" description="PTS EIIB type-4" evidence="8">
    <location>
        <begin position="1"/>
        <end position="155"/>
    </location>
</feature>
<evidence type="ECO:0000256" key="6">
    <source>
        <dbReference type="ARBA" id="ARBA00022683"/>
    </source>
</evidence>
<dbReference type="Proteomes" id="UP000434052">
    <property type="component" value="Unassembled WGS sequence"/>
</dbReference>
<comment type="subcellular location">
    <subcellularLocation>
        <location evidence="1">Cytoplasm</location>
    </subcellularLocation>
</comment>
<dbReference type="PROSITE" id="PS51101">
    <property type="entry name" value="PTS_EIIB_TYPE_4"/>
    <property type="match status" value="1"/>
</dbReference>
<dbReference type="GO" id="GO:0009401">
    <property type="term" value="P:phosphoenolpyruvate-dependent sugar phosphotransferase system"/>
    <property type="evidence" value="ECO:0007669"/>
    <property type="project" value="UniProtKB-KW"/>
</dbReference>
<dbReference type="RefSeq" id="WP_144307354.1">
    <property type="nucleotide sequence ID" value="NZ_CP039543.1"/>
</dbReference>
<evidence type="ECO:0000313" key="11">
    <source>
        <dbReference type="Proteomes" id="UP000434052"/>
    </source>
</evidence>
<dbReference type="EMBL" id="CP039543">
    <property type="protein sequence ID" value="QJT08034.1"/>
    <property type="molecule type" value="Genomic_DNA"/>
</dbReference>
<dbReference type="InterPro" id="IPR036667">
    <property type="entry name" value="PTS_IIB_sorbose-sp_sf"/>
</dbReference>
<keyword evidence="4 9" id="KW-0762">Sugar transport</keyword>
<dbReference type="OrthoDB" id="9788818at2"/>
<accession>A0A6P1ZC71</accession>
<reference evidence="9 12" key="2">
    <citation type="submission" date="2019-04" db="EMBL/GenBank/DDBJ databases">
        <title>Isolation and culture of sulfate reducing bacteria from the cold seep of the South China Sea.</title>
        <authorList>
            <person name="Sun C."/>
            <person name="Liu R."/>
        </authorList>
    </citation>
    <scope>NUCLEOTIDE SEQUENCE [LARGE SCALE GENOMIC DNA]</scope>
    <source>
        <strain evidence="9 12">CS1</strain>
    </source>
</reference>
<gene>
    <name evidence="10" type="ORF">DQK91_20880</name>
    <name evidence="9" type="ORF">E8L03_03440</name>
</gene>
<evidence type="ECO:0000256" key="4">
    <source>
        <dbReference type="ARBA" id="ARBA00022597"/>
    </source>
</evidence>
<proteinExistence type="predicted"/>
<dbReference type="EMBL" id="QMIF01000023">
    <property type="protein sequence ID" value="TVM30447.1"/>
    <property type="molecule type" value="Genomic_DNA"/>
</dbReference>
<dbReference type="Pfam" id="PF03830">
    <property type="entry name" value="PTSIIB_sorb"/>
    <property type="match status" value="1"/>
</dbReference>
<evidence type="ECO:0000256" key="5">
    <source>
        <dbReference type="ARBA" id="ARBA00022679"/>
    </source>
</evidence>
<reference evidence="10 11" key="1">
    <citation type="submission" date="2018-06" db="EMBL/GenBank/DDBJ databases">
        <title>Complete genome of Desulfovibrio marinus P48SEP.</title>
        <authorList>
            <person name="Crispim J.S."/>
            <person name="Vidigal P.M.P."/>
            <person name="Silva L.C.F."/>
            <person name="Araujo L.C."/>
            <person name="Laguardia C.N."/>
            <person name="Dias R.S."/>
            <person name="Sousa M.P."/>
            <person name="Paula S.O."/>
            <person name="Silva C."/>
        </authorList>
    </citation>
    <scope>NUCLEOTIDE SEQUENCE [LARGE SCALE GENOMIC DNA]</scope>
    <source>
        <strain evidence="10 11">P48SEP</strain>
    </source>
</reference>
<keyword evidence="2" id="KW-0813">Transport</keyword>
<dbReference type="GO" id="GO:0008982">
    <property type="term" value="F:protein-N(PI)-phosphohistidine-sugar phosphotransferase activity"/>
    <property type="evidence" value="ECO:0007669"/>
    <property type="project" value="InterPro"/>
</dbReference>
<evidence type="ECO:0000256" key="2">
    <source>
        <dbReference type="ARBA" id="ARBA00022448"/>
    </source>
</evidence>
<keyword evidence="3" id="KW-0963">Cytoplasm</keyword>
<dbReference type="SUPFAM" id="SSF52728">
    <property type="entry name" value="PTS IIb component"/>
    <property type="match status" value="1"/>
</dbReference>
<keyword evidence="6" id="KW-0598">Phosphotransferase system</keyword>
<evidence type="ECO:0000313" key="12">
    <source>
        <dbReference type="Proteomes" id="UP000503251"/>
    </source>
</evidence>
<evidence type="ECO:0000256" key="3">
    <source>
        <dbReference type="ARBA" id="ARBA00022490"/>
    </source>
</evidence>
<dbReference type="GO" id="GO:0016301">
    <property type="term" value="F:kinase activity"/>
    <property type="evidence" value="ECO:0007669"/>
    <property type="project" value="UniProtKB-KW"/>
</dbReference>
<protein>
    <submittedName>
        <fullName evidence="10">PTS mannose/fructose/sorbose transporter subunit IIB</fullName>
    </submittedName>
    <submittedName>
        <fullName evidence="9">PTS sugar transporter subunit IIB</fullName>
    </submittedName>
</protein>
<organism evidence="10 11">
    <name type="scientific">Oceanidesulfovibrio marinus</name>
    <dbReference type="NCBI Taxonomy" id="370038"/>
    <lineage>
        <taxon>Bacteria</taxon>
        <taxon>Pseudomonadati</taxon>
        <taxon>Thermodesulfobacteriota</taxon>
        <taxon>Desulfovibrionia</taxon>
        <taxon>Desulfovibrionales</taxon>
        <taxon>Desulfovibrionaceae</taxon>
        <taxon>Oceanidesulfovibrio</taxon>
    </lineage>
</organism>
<dbReference type="AlphaFoldDB" id="A0A6P1ZC71"/>
<dbReference type="GO" id="GO:0005737">
    <property type="term" value="C:cytoplasm"/>
    <property type="evidence" value="ECO:0007669"/>
    <property type="project" value="UniProtKB-SubCell"/>
</dbReference>
<keyword evidence="5" id="KW-0808">Transferase</keyword>
<dbReference type="Gene3D" id="3.40.35.10">
    <property type="entry name" value="Phosphotransferase system, sorbose subfamily IIB component"/>
    <property type="match status" value="1"/>
</dbReference>
<evidence type="ECO:0000313" key="9">
    <source>
        <dbReference type="EMBL" id="QJT08034.1"/>
    </source>
</evidence>
<evidence type="ECO:0000313" key="10">
    <source>
        <dbReference type="EMBL" id="TVM30447.1"/>
    </source>
</evidence>
<evidence type="ECO:0000259" key="8">
    <source>
        <dbReference type="PROSITE" id="PS51101"/>
    </source>
</evidence>
<keyword evidence="12" id="KW-1185">Reference proteome</keyword>
<evidence type="ECO:0000256" key="1">
    <source>
        <dbReference type="ARBA" id="ARBA00004496"/>
    </source>
</evidence>
<keyword evidence="7" id="KW-0418">Kinase</keyword>
<dbReference type="InterPro" id="IPR004720">
    <property type="entry name" value="PTS_IIB_sorbose-sp"/>
</dbReference>
<name>A0A6P1ZC71_9BACT</name>
<sequence>MFWARVDNRLVHGQVIETWLPYTGAKTLLVCNKELAGDVLRQEIMSLAIPSNVRARFIDAEHANEFIENDARTDRSSVLALFADCRDARIAMQHGLAIKILNIGNLHYTPGSEQICPHVALSPEDAVCLRGLEKMGVELDFRCLPTEPVQVKATW</sequence>